<name>A0AAV7SRB7_PLEWA</name>
<comment type="caution">
    <text evidence="2">The sequence shown here is derived from an EMBL/GenBank/DDBJ whole genome shotgun (WGS) entry which is preliminary data.</text>
</comment>
<evidence type="ECO:0000313" key="3">
    <source>
        <dbReference type="Proteomes" id="UP001066276"/>
    </source>
</evidence>
<protein>
    <submittedName>
        <fullName evidence="2">Uncharacterized protein</fullName>
    </submittedName>
</protein>
<dbReference type="Proteomes" id="UP001066276">
    <property type="component" value="Chromosome 4_2"/>
</dbReference>
<evidence type="ECO:0000256" key="1">
    <source>
        <dbReference type="SAM" id="MobiDB-lite"/>
    </source>
</evidence>
<feature type="region of interest" description="Disordered" evidence="1">
    <location>
        <begin position="55"/>
        <end position="94"/>
    </location>
</feature>
<sequence>MSNILHSASEGSSHEYTCWVAHGVTPPHASREAAQRSLQVLSPGQTWSAANARRTRLRRAHTSTSVTHPAHRGEANLCNRHIQAPAPGRTPREP</sequence>
<evidence type="ECO:0000313" key="2">
    <source>
        <dbReference type="EMBL" id="KAJ1166634.1"/>
    </source>
</evidence>
<dbReference type="AlphaFoldDB" id="A0AAV7SRB7"/>
<keyword evidence="3" id="KW-1185">Reference proteome</keyword>
<proteinExistence type="predicted"/>
<gene>
    <name evidence="2" type="ORF">NDU88_007033</name>
</gene>
<accession>A0AAV7SRB7</accession>
<reference evidence="2" key="1">
    <citation type="journal article" date="2022" name="bioRxiv">
        <title>Sequencing and chromosome-scale assembly of the giantPleurodeles waltlgenome.</title>
        <authorList>
            <person name="Brown T."/>
            <person name="Elewa A."/>
            <person name="Iarovenko S."/>
            <person name="Subramanian E."/>
            <person name="Araus A.J."/>
            <person name="Petzold A."/>
            <person name="Susuki M."/>
            <person name="Suzuki K.-i.T."/>
            <person name="Hayashi T."/>
            <person name="Toyoda A."/>
            <person name="Oliveira C."/>
            <person name="Osipova E."/>
            <person name="Leigh N.D."/>
            <person name="Simon A."/>
            <person name="Yun M.H."/>
        </authorList>
    </citation>
    <scope>NUCLEOTIDE SEQUENCE</scope>
    <source>
        <strain evidence="2">20211129_DDA</strain>
        <tissue evidence="2">Liver</tissue>
    </source>
</reference>
<dbReference type="EMBL" id="JANPWB010000008">
    <property type="protein sequence ID" value="KAJ1166634.1"/>
    <property type="molecule type" value="Genomic_DNA"/>
</dbReference>
<organism evidence="2 3">
    <name type="scientific">Pleurodeles waltl</name>
    <name type="common">Iberian ribbed newt</name>
    <dbReference type="NCBI Taxonomy" id="8319"/>
    <lineage>
        <taxon>Eukaryota</taxon>
        <taxon>Metazoa</taxon>
        <taxon>Chordata</taxon>
        <taxon>Craniata</taxon>
        <taxon>Vertebrata</taxon>
        <taxon>Euteleostomi</taxon>
        <taxon>Amphibia</taxon>
        <taxon>Batrachia</taxon>
        <taxon>Caudata</taxon>
        <taxon>Salamandroidea</taxon>
        <taxon>Salamandridae</taxon>
        <taxon>Pleurodelinae</taxon>
        <taxon>Pleurodeles</taxon>
    </lineage>
</organism>